<dbReference type="RefSeq" id="XP_033812143.1">
    <property type="nucleotide sequence ID" value="XM_033956252.1"/>
</dbReference>
<dbReference type="RefSeq" id="XP_033812142.1">
    <property type="nucleotide sequence ID" value="XM_033956251.1"/>
</dbReference>
<keyword evidence="6" id="KW-1185">Reference proteome</keyword>
<feature type="chain" id="PRO_5044654186" evidence="5">
    <location>
        <begin position="18"/>
        <end position="366"/>
    </location>
</feature>
<dbReference type="KEGG" id="gsh:117365643"/>
<evidence type="ECO:0000256" key="4">
    <source>
        <dbReference type="SAM" id="Phobius"/>
    </source>
</evidence>
<evidence type="ECO:0000256" key="3">
    <source>
        <dbReference type="SAM" id="MobiDB-lite"/>
    </source>
</evidence>
<feature type="region of interest" description="Disordered" evidence="3">
    <location>
        <begin position="304"/>
        <end position="339"/>
    </location>
</feature>
<keyword evidence="4" id="KW-0812">Transmembrane</keyword>
<keyword evidence="2" id="KW-0677">Repeat</keyword>
<organism evidence="6 8">
    <name type="scientific">Geotrypetes seraphini</name>
    <name type="common">Gaboon caecilian</name>
    <name type="synonym">Caecilia seraphini</name>
    <dbReference type="NCBI Taxonomy" id="260995"/>
    <lineage>
        <taxon>Eukaryota</taxon>
        <taxon>Metazoa</taxon>
        <taxon>Chordata</taxon>
        <taxon>Craniata</taxon>
        <taxon>Vertebrata</taxon>
        <taxon>Euteleostomi</taxon>
        <taxon>Amphibia</taxon>
        <taxon>Gymnophiona</taxon>
        <taxon>Geotrypetes</taxon>
    </lineage>
</organism>
<protein>
    <submittedName>
        <fullName evidence="7 8">Leucine-rich repeat-containing protein 25</fullName>
    </submittedName>
</protein>
<keyword evidence="4" id="KW-1133">Transmembrane helix</keyword>
<feature type="signal peptide" evidence="5">
    <location>
        <begin position="1"/>
        <end position="17"/>
    </location>
</feature>
<dbReference type="OrthoDB" id="8400687at2759"/>
<name>A0A6P8S4Q6_GEOSA</name>
<dbReference type="InterPro" id="IPR039243">
    <property type="entry name" value="LRRC25"/>
</dbReference>
<keyword evidence="1" id="KW-0433">Leucine-rich repeat</keyword>
<evidence type="ECO:0000313" key="8">
    <source>
        <dbReference type="RefSeq" id="XP_033812143.1"/>
    </source>
</evidence>
<evidence type="ECO:0000313" key="7">
    <source>
        <dbReference type="RefSeq" id="XP_033812142.1"/>
    </source>
</evidence>
<dbReference type="AlphaFoldDB" id="A0A6P8S4Q6"/>
<dbReference type="Pfam" id="PF13855">
    <property type="entry name" value="LRR_8"/>
    <property type="match status" value="1"/>
</dbReference>
<dbReference type="PANTHER" id="PTHR20878">
    <property type="entry name" value="LEUCINE-RICH REPEAT CONTAINING PROTEIN 25"/>
    <property type="match status" value="1"/>
</dbReference>
<dbReference type="SMART" id="SM00369">
    <property type="entry name" value="LRR_TYP"/>
    <property type="match status" value="3"/>
</dbReference>
<keyword evidence="4" id="KW-0472">Membrane</keyword>
<feature type="region of interest" description="Disordered" evidence="3">
    <location>
        <begin position="245"/>
        <end position="279"/>
    </location>
</feature>
<evidence type="ECO:0000256" key="2">
    <source>
        <dbReference type="ARBA" id="ARBA00022737"/>
    </source>
</evidence>
<keyword evidence="5" id="KW-0732">Signal</keyword>
<dbReference type="CTD" id="126364"/>
<evidence type="ECO:0000256" key="5">
    <source>
        <dbReference type="SAM" id="SignalP"/>
    </source>
</evidence>
<gene>
    <name evidence="7 8" type="primary">LRRC25</name>
</gene>
<dbReference type="Gene3D" id="3.80.10.10">
    <property type="entry name" value="Ribonuclease Inhibitor"/>
    <property type="match status" value="1"/>
</dbReference>
<evidence type="ECO:0000313" key="6">
    <source>
        <dbReference type="Proteomes" id="UP000515159"/>
    </source>
</evidence>
<dbReference type="Proteomes" id="UP000515159">
    <property type="component" value="Chromosome 8"/>
</dbReference>
<dbReference type="GeneID" id="117365643"/>
<dbReference type="InterPro" id="IPR003591">
    <property type="entry name" value="Leu-rich_rpt_typical-subtyp"/>
</dbReference>
<dbReference type="InterPro" id="IPR032675">
    <property type="entry name" value="LRR_dom_sf"/>
</dbReference>
<accession>A0A6P8S4Q6</accession>
<sequence length="366" mass="40745">MRLLLAVLLMLHNGAFSNGICFNQPILCESTLNLTNKTQNCQVLNDTEFAQCSNVTELILSHNNIAEIAKSSQIQFSNLVRLDFSFNCLKHLPQDFLSRAVHLQTLNLSNNNLKDLPDGFLENSNKLELLSLERNPLSSIPSSIFKASLKNLSVDCRCDIVGHIVNIILQQCAANNISSSNCMNPFFRCVTSSLQWSTLRDFYEKQCSRTSLLALYICLPIVVVGILGGIAAYCFMKRRKVGTDFPTKEASSDLSPSHGQPRYTTRNMGGLSQAGPQQVQAPSKEYENVFVGPLQSEPIGQYECLDRKKQQQGPKSRKQPPDEDYYMNPDANGGDQPIYCNAQSAFYSNASSSNMDDDDVYIVPDK</sequence>
<dbReference type="InterPro" id="IPR001611">
    <property type="entry name" value="Leu-rich_rpt"/>
</dbReference>
<evidence type="ECO:0000256" key="1">
    <source>
        <dbReference type="ARBA" id="ARBA00022614"/>
    </source>
</evidence>
<dbReference type="PANTHER" id="PTHR20878:SF0">
    <property type="entry name" value="LEUCINE-RICH REPEAT-CONTAINING PROTEIN 25"/>
    <property type="match status" value="1"/>
</dbReference>
<dbReference type="PROSITE" id="PS51450">
    <property type="entry name" value="LRR"/>
    <property type="match status" value="2"/>
</dbReference>
<reference evidence="7 8" key="1">
    <citation type="submission" date="2025-04" db="UniProtKB">
        <authorList>
            <consortium name="RefSeq"/>
        </authorList>
    </citation>
    <scope>IDENTIFICATION</scope>
</reference>
<feature type="transmembrane region" description="Helical" evidence="4">
    <location>
        <begin position="213"/>
        <end position="235"/>
    </location>
</feature>
<dbReference type="SUPFAM" id="SSF52058">
    <property type="entry name" value="L domain-like"/>
    <property type="match status" value="1"/>
</dbReference>
<feature type="compositionally biased region" description="Polar residues" evidence="3">
    <location>
        <begin position="252"/>
        <end position="267"/>
    </location>
</feature>
<proteinExistence type="predicted"/>